<proteinExistence type="predicted"/>
<feature type="domain" description="SOWAHA-C winged helix-turn-helix" evidence="3">
    <location>
        <begin position="8"/>
        <end position="86"/>
    </location>
</feature>
<sequence>MSTMLDINLIRDYLIAVGCRVQYPILVNAFKKYLCHPDPIVQGKVRTKFKDFVNRLATVNVENNMKFITLKLEFRPQHRESSLQPNKKWAIEACNYNKLLALLRKDPKLAPCKDIMYGT</sequence>
<name>A0A6G1S571_9ACAR</name>
<evidence type="ECO:0000259" key="3">
    <source>
        <dbReference type="Pfam" id="PF25877"/>
    </source>
</evidence>
<organism evidence="4">
    <name type="scientific">Aceria tosichella</name>
    <name type="common">wheat curl mite</name>
    <dbReference type="NCBI Taxonomy" id="561515"/>
    <lineage>
        <taxon>Eukaryota</taxon>
        <taxon>Metazoa</taxon>
        <taxon>Ecdysozoa</taxon>
        <taxon>Arthropoda</taxon>
        <taxon>Chelicerata</taxon>
        <taxon>Arachnida</taxon>
        <taxon>Acari</taxon>
        <taxon>Acariformes</taxon>
        <taxon>Trombidiformes</taxon>
        <taxon>Prostigmata</taxon>
        <taxon>Eupodina</taxon>
        <taxon>Eriophyoidea</taxon>
        <taxon>Eriophyidae</taxon>
        <taxon>Eriophyinae</taxon>
        <taxon>Aceriini</taxon>
        <taxon>Aceria</taxon>
    </lineage>
</organism>
<dbReference type="InterPro" id="IPR058889">
    <property type="entry name" value="WHD_SOWAHA-C"/>
</dbReference>
<reference evidence="4" key="1">
    <citation type="submission" date="2018-10" db="EMBL/GenBank/DDBJ databases">
        <title>Transcriptome assembly of Aceria tosichella (Wheat curl mite) Type 2.</title>
        <authorList>
            <person name="Scully E.D."/>
            <person name="Geib S.M."/>
            <person name="Palmer N.A."/>
            <person name="Gupta A.K."/>
            <person name="Sarath G."/>
            <person name="Tatineni S."/>
        </authorList>
    </citation>
    <scope>NUCLEOTIDE SEQUENCE</scope>
    <source>
        <strain evidence="4">LincolnNE</strain>
    </source>
</reference>
<dbReference type="EMBL" id="GGYP01000885">
    <property type="protein sequence ID" value="MDE45656.1"/>
    <property type="molecule type" value="Transcribed_RNA"/>
</dbReference>
<protein>
    <recommendedName>
        <fullName evidence="3">SOWAHA-C winged helix-turn-helix domain-containing protein</fullName>
    </recommendedName>
</protein>
<dbReference type="Pfam" id="PF25877">
    <property type="entry name" value="WHD_SOWAH"/>
    <property type="match status" value="1"/>
</dbReference>
<keyword evidence="2" id="KW-0040">ANK repeat</keyword>
<evidence type="ECO:0000256" key="2">
    <source>
        <dbReference type="ARBA" id="ARBA00023043"/>
    </source>
</evidence>
<dbReference type="AlphaFoldDB" id="A0A6G1S571"/>
<dbReference type="PANTHER" id="PTHR14491:SF7">
    <property type="entry name" value="SOSONDOWAH, ISOFORM G"/>
    <property type="match status" value="1"/>
</dbReference>
<evidence type="ECO:0000313" key="4">
    <source>
        <dbReference type="EMBL" id="MDE45656.1"/>
    </source>
</evidence>
<accession>A0A6G1S571</accession>
<evidence type="ECO:0000256" key="1">
    <source>
        <dbReference type="ARBA" id="ARBA00022737"/>
    </source>
</evidence>
<gene>
    <name evidence="4" type="ORF">g.15053</name>
</gene>
<dbReference type="PANTHER" id="PTHR14491">
    <property type="entry name" value="SOSONDOWAH, ISOFORM G"/>
    <property type="match status" value="1"/>
</dbReference>
<keyword evidence="1" id="KW-0677">Repeat</keyword>